<dbReference type="PROSITE" id="PS50968">
    <property type="entry name" value="BIOTINYL_LIPOYL"/>
    <property type="match status" value="1"/>
</dbReference>
<dbReference type="RefSeq" id="WP_205296682.1">
    <property type="nucleotide sequence ID" value="NZ_CP070371.1"/>
</dbReference>
<dbReference type="InterPro" id="IPR000073">
    <property type="entry name" value="AB_hydrolase_1"/>
</dbReference>
<dbReference type="Pfam" id="PF00364">
    <property type="entry name" value="Biotin_lipoyl"/>
    <property type="match status" value="1"/>
</dbReference>
<dbReference type="Pfam" id="PF00561">
    <property type="entry name" value="Abhydrolase_1"/>
    <property type="match status" value="1"/>
</dbReference>
<comment type="cofactor">
    <cofactor evidence="1">
        <name>(R)-lipoate</name>
        <dbReference type="ChEBI" id="CHEBI:83088"/>
    </cofactor>
</comment>
<reference evidence="4 5" key="1">
    <citation type="submission" date="2021-02" db="EMBL/GenBank/DDBJ databases">
        <title>Paracoccus methylovroum sp.nov., a new methanol and methylamine utilizing methylotrophic denitrifer.</title>
        <authorList>
            <person name="Timsy T."/>
            <person name="Behrendt U."/>
            <person name="Ulrich A."/>
            <person name="Spanner T."/>
            <person name="Foesel B.U."/>
            <person name="Horn M.A."/>
            <person name="Kolb S."/>
        </authorList>
    </citation>
    <scope>NUCLEOTIDE SEQUENCE [LARGE SCALE GENOMIC DNA]</scope>
    <source>
        <strain evidence="4 5">H4-D09</strain>
    </source>
</reference>
<evidence type="ECO:0000313" key="4">
    <source>
        <dbReference type="EMBL" id="QRZ15789.1"/>
    </source>
</evidence>
<dbReference type="Gene3D" id="2.40.50.100">
    <property type="match status" value="1"/>
</dbReference>
<proteinExistence type="predicted"/>
<dbReference type="CDD" id="cd06849">
    <property type="entry name" value="lipoyl_domain"/>
    <property type="match status" value="1"/>
</dbReference>
<dbReference type="InterPro" id="IPR029058">
    <property type="entry name" value="AB_hydrolase_fold"/>
</dbReference>
<keyword evidence="5" id="KW-1185">Reference proteome</keyword>
<evidence type="ECO:0000256" key="1">
    <source>
        <dbReference type="ARBA" id="ARBA00001938"/>
    </source>
</evidence>
<dbReference type="SUPFAM" id="SSF53474">
    <property type="entry name" value="alpha/beta-Hydrolases"/>
    <property type="match status" value="1"/>
</dbReference>
<dbReference type="PROSITE" id="PS00189">
    <property type="entry name" value="LIPOYL"/>
    <property type="match status" value="1"/>
</dbReference>
<dbReference type="Proteomes" id="UP000663629">
    <property type="component" value="Chromosome 2"/>
</dbReference>
<dbReference type="Gene3D" id="3.40.50.1820">
    <property type="entry name" value="alpha/beta hydrolase"/>
    <property type="match status" value="1"/>
</dbReference>
<protein>
    <submittedName>
        <fullName evidence="4">Acetoin dehydrogenase dihydrolipoyllysine-residue acetyltransferase subunit</fullName>
    </submittedName>
</protein>
<dbReference type="PANTHER" id="PTHR46438">
    <property type="entry name" value="ALPHA/BETA-HYDROLASES SUPERFAMILY PROTEIN"/>
    <property type="match status" value="1"/>
</dbReference>
<dbReference type="InterPro" id="IPR011053">
    <property type="entry name" value="Single_hybrid_motif"/>
</dbReference>
<gene>
    <name evidence="4" type="ORF">JWJ88_15945</name>
</gene>
<dbReference type="NCBIfam" id="NF011457">
    <property type="entry name" value="PRK14875.1"/>
    <property type="match status" value="1"/>
</dbReference>
<evidence type="ECO:0000256" key="2">
    <source>
        <dbReference type="ARBA" id="ARBA00022823"/>
    </source>
</evidence>
<sequence>MADITPILMPKWGLSMREGKLAVWHVSEGATIAPGDEIMDVETDKIANAVEAADGGLLRRRVGVEGETYPVRALLGVMAPESVTEDELDAYVAAYETPAGAEEDEDTGPSYQYADLPAGRIRYAERPGEGVPLVLVHGFGGDLDNWLFNIDALAESGPAYALDLPGHGQSVKSARPAGLDLLVDTVAAFLDHIGAEKAHLAGHSMGGLVAGALAVKHPERVASVTLICTAGLGEEINSAYIDGFVKATGRKDLKPVLTHLFKDQSLVSRAMIEDLLKYKRLDGVQDFLAELAGNLFAEGRQAQQVANALAASGVPAQVIWGEADAIIPSAHAANLEGAVTHLIADAGHMAQMEKSAEVNRLIRDFIA</sequence>
<organism evidence="4 5">
    <name type="scientific">Paracoccus methylovorus</name>
    <dbReference type="NCBI Taxonomy" id="2812658"/>
    <lineage>
        <taxon>Bacteria</taxon>
        <taxon>Pseudomonadati</taxon>
        <taxon>Pseudomonadota</taxon>
        <taxon>Alphaproteobacteria</taxon>
        <taxon>Rhodobacterales</taxon>
        <taxon>Paracoccaceae</taxon>
        <taxon>Paracoccus</taxon>
    </lineage>
</organism>
<feature type="domain" description="Lipoyl-binding" evidence="3">
    <location>
        <begin position="4"/>
        <end position="79"/>
    </location>
</feature>
<accession>A0ABX7JS02</accession>
<dbReference type="InterPro" id="IPR000089">
    <property type="entry name" value="Biotin_lipoyl"/>
</dbReference>
<evidence type="ECO:0000259" key="3">
    <source>
        <dbReference type="PROSITE" id="PS50968"/>
    </source>
</evidence>
<dbReference type="SUPFAM" id="SSF51230">
    <property type="entry name" value="Single hybrid motif"/>
    <property type="match status" value="1"/>
</dbReference>
<keyword evidence="2" id="KW-0450">Lipoyl</keyword>
<evidence type="ECO:0000313" key="5">
    <source>
        <dbReference type="Proteomes" id="UP000663629"/>
    </source>
</evidence>
<dbReference type="InterPro" id="IPR003016">
    <property type="entry name" value="2-oxoA_DH_lipoyl-BS"/>
</dbReference>
<dbReference type="PANTHER" id="PTHR46438:SF11">
    <property type="entry name" value="LIPASE-RELATED"/>
    <property type="match status" value="1"/>
</dbReference>
<dbReference type="PRINTS" id="PR00111">
    <property type="entry name" value="ABHYDROLASE"/>
</dbReference>
<name>A0ABX7JS02_9RHOB</name>
<dbReference type="EMBL" id="CP070371">
    <property type="protein sequence ID" value="QRZ15789.1"/>
    <property type="molecule type" value="Genomic_DNA"/>
</dbReference>